<dbReference type="InterPro" id="IPR000073">
    <property type="entry name" value="AB_hydrolase_1"/>
</dbReference>
<dbReference type="InterPro" id="IPR029058">
    <property type="entry name" value="AB_hydrolase_fold"/>
</dbReference>
<evidence type="ECO:0000313" key="2">
    <source>
        <dbReference type="EMBL" id="BBO21745.1"/>
    </source>
</evidence>
<reference evidence="2" key="1">
    <citation type="journal article" name="DNA Res.">
        <title>The physiological potential of anammox bacteria as revealed by their core genome structure.</title>
        <authorList>
            <person name="Okubo T."/>
            <person name="Toyoda A."/>
            <person name="Fukuhara K."/>
            <person name="Uchiyama I."/>
            <person name="Harigaya Y."/>
            <person name="Kuroiwa M."/>
            <person name="Suzuki T."/>
            <person name="Murakami Y."/>
            <person name="Suwa Y."/>
            <person name="Takami H."/>
        </authorList>
    </citation>
    <scope>NUCLEOTIDE SEQUENCE</scope>
    <source>
        <strain evidence="2">317325-3</strain>
    </source>
</reference>
<dbReference type="SUPFAM" id="SSF53474">
    <property type="entry name" value="alpha/beta-Hydrolases"/>
    <property type="match status" value="1"/>
</dbReference>
<dbReference type="Gene3D" id="3.40.50.1820">
    <property type="entry name" value="alpha/beta hydrolase"/>
    <property type="match status" value="1"/>
</dbReference>
<accession>A0A809RBM1</accession>
<evidence type="ECO:0000259" key="1">
    <source>
        <dbReference type="Pfam" id="PF00561"/>
    </source>
</evidence>
<dbReference type="GO" id="GO:0016787">
    <property type="term" value="F:hydrolase activity"/>
    <property type="evidence" value="ECO:0007669"/>
    <property type="project" value="UniProtKB-KW"/>
</dbReference>
<dbReference type="AlphaFoldDB" id="A0A809RBM1"/>
<proteinExistence type="predicted"/>
<dbReference type="KEGG" id="ddz:DSYM_24440"/>
<evidence type="ECO:0000313" key="3">
    <source>
        <dbReference type="Proteomes" id="UP000662914"/>
    </source>
</evidence>
<dbReference type="PANTHER" id="PTHR43433">
    <property type="entry name" value="HYDROLASE, ALPHA/BETA FOLD FAMILY PROTEIN"/>
    <property type="match status" value="1"/>
</dbReference>
<keyword evidence="2" id="KW-0378">Hydrolase</keyword>
<sequence length="273" mass="29471">MPLAALDGVDIYYRELGDGRPCLALHGGLGVDHATLLPWLAPLGDALRLVFYDHRCNGRSGRPPLDTLTLPQLCDDAEALRCRLGLGPAVLLGHSCGGFIALECALRRPQAVSHLILVNSAARFDPASPELARRLAERGLGAALERLFAAPADDHDSIRRYLFEARALYFPGLGQAAVEAALGHIVCDKPAYLRSMEIFAGWDVSRRLGEIRAPTLVLCGGDDAITPVEEAERLARGIPGAELVVLAGCGHNSFVDRQEAFLGAVRDWLRRRG</sequence>
<gene>
    <name evidence="2" type="ORF">DSYM_24440</name>
</gene>
<organism evidence="2 3">
    <name type="scientific">Candidatus Desulfobacillus denitrificans</name>
    <dbReference type="NCBI Taxonomy" id="2608985"/>
    <lineage>
        <taxon>Bacteria</taxon>
        <taxon>Pseudomonadati</taxon>
        <taxon>Pseudomonadota</taxon>
        <taxon>Betaproteobacteria</taxon>
        <taxon>Candidatus Desulfobacillus</taxon>
    </lineage>
</organism>
<dbReference type="PRINTS" id="PR00111">
    <property type="entry name" value="ABHYDROLASE"/>
</dbReference>
<dbReference type="InterPro" id="IPR050471">
    <property type="entry name" value="AB_hydrolase"/>
</dbReference>
<dbReference type="Proteomes" id="UP000662914">
    <property type="component" value="Chromosome"/>
</dbReference>
<dbReference type="PANTHER" id="PTHR43433:SF5">
    <property type="entry name" value="AB HYDROLASE-1 DOMAIN-CONTAINING PROTEIN"/>
    <property type="match status" value="1"/>
</dbReference>
<name>A0A809RBM1_9PROT</name>
<dbReference type="EMBL" id="AP021857">
    <property type="protein sequence ID" value="BBO21745.1"/>
    <property type="molecule type" value="Genomic_DNA"/>
</dbReference>
<protein>
    <submittedName>
        <fullName evidence="2">Alpha/beta fold hydrolase</fullName>
    </submittedName>
</protein>
<dbReference type="Pfam" id="PF00561">
    <property type="entry name" value="Abhydrolase_1"/>
    <property type="match status" value="1"/>
</dbReference>
<feature type="domain" description="AB hydrolase-1" evidence="1">
    <location>
        <begin position="25"/>
        <end position="257"/>
    </location>
</feature>